<dbReference type="InterPro" id="IPR029068">
    <property type="entry name" value="Glyas_Bleomycin-R_OHBP_Dase"/>
</dbReference>
<dbReference type="Pfam" id="PF00903">
    <property type="entry name" value="Glyoxalase"/>
    <property type="match status" value="1"/>
</dbReference>
<dbReference type="RefSeq" id="WP_074472961.1">
    <property type="nucleotide sequence ID" value="NZ_FMCT01000002.1"/>
</dbReference>
<dbReference type="EMBL" id="FMCT01000002">
    <property type="protein sequence ID" value="SCE80133.1"/>
    <property type="molecule type" value="Genomic_DNA"/>
</dbReference>
<evidence type="ECO:0000259" key="1">
    <source>
        <dbReference type="PROSITE" id="PS51819"/>
    </source>
</evidence>
<dbReference type="PROSITE" id="PS51819">
    <property type="entry name" value="VOC"/>
    <property type="match status" value="1"/>
</dbReference>
<organism evidence="2 3">
    <name type="scientific">Micromonospora carbonacea</name>
    <dbReference type="NCBI Taxonomy" id="47853"/>
    <lineage>
        <taxon>Bacteria</taxon>
        <taxon>Bacillati</taxon>
        <taxon>Actinomycetota</taxon>
        <taxon>Actinomycetes</taxon>
        <taxon>Micromonosporales</taxon>
        <taxon>Micromonosporaceae</taxon>
        <taxon>Micromonospora</taxon>
    </lineage>
</organism>
<dbReference type="Proteomes" id="UP000183585">
    <property type="component" value="Unassembled WGS sequence"/>
</dbReference>
<dbReference type="InterPro" id="IPR037523">
    <property type="entry name" value="VOC_core"/>
</dbReference>
<name>A0A1C4V7Z5_9ACTN</name>
<dbReference type="Gene3D" id="3.10.180.10">
    <property type="entry name" value="2,3-Dihydroxybiphenyl 1,2-Dioxygenase, domain 1"/>
    <property type="match status" value="1"/>
</dbReference>
<dbReference type="InterPro" id="IPR004360">
    <property type="entry name" value="Glyas_Fos-R_dOase_dom"/>
</dbReference>
<proteinExistence type="predicted"/>
<dbReference type="AlphaFoldDB" id="A0A1C4V7Z5"/>
<reference evidence="3" key="1">
    <citation type="submission" date="2016-06" db="EMBL/GenBank/DDBJ databases">
        <authorList>
            <person name="Varghese N."/>
            <person name="Submissions Spin"/>
        </authorList>
    </citation>
    <scope>NUCLEOTIDE SEQUENCE [LARGE SCALE GENOMIC DNA]</scope>
    <source>
        <strain evidence="3">DSM 43168</strain>
    </source>
</reference>
<protein>
    <recommendedName>
        <fullName evidence="1">VOC domain-containing protein</fullName>
    </recommendedName>
</protein>
<evidence type="ECO:0000313" key="2">
    <source>
        <dbReference type="EMBL" id="SCE80133.1"/>
    </source>
</evidence>
<feature type="domain" description="VOC" evidence="1">
    <location>
        <begin position="3"/>
        <end position="142"/>
    </location>
</feature>
<accession>A0A1C4V7Z5</accession>
<dbReference type="SUPFAM" id="SSF54593">
    <property type="entry name" value="Glyoxalase/Bleomycin resistance protein/Dihydroxybiphenyl dioxygenase"/>
    <property type="match status" value="1"/>
</dbReference>
<keyword evidence="3" id="KW-1185">Reference proteome</keyword>
<sequence length="277" mass="28454">MTGPLQVVTVVVGELDRALAAYRHGIGLEPGASGRIATALADSWAQPALTGRRWVELTAAGDDRPGAIRVIELPGVEAPRPLTTLGWAAAELVVADADAAASQARAAGLAVLAEPAPVGSGGGLRAVQVAGPAGEALYLTEVRRAPPGFDLPSAIAPVGRVFIAVLASADLTRSRATLERELAARRVTDHELPVRAVNYALGLPSDTRHRVSSVQLAGASAIETDQYPASVRARPEIDGVTGGIVAVTVHALGPPRVLEVPAAGGALLELGSTRFRW</sequence>
<gene>
    <name evidence="2" type="ORF">GA0070563_102103</name>
</gene>
<evidence type="ECO:0000313" key="3">
    <source>
        <dbReference type="Proteomes" id="UP000183585"/>
    </source>
</evidence>